<dbReference type="Pfam" id="PF09168">
    <property type="entry name" value="PepX_N"/>
    <property type="match status" value="1"/>
</dbReference>
<evidence type="ECO:0000256" key="9">
    <source>
        <dbReference type="HAMAP-Rule" id="MF_00698"/>
    </source>
</evidence>
<dbReference type="Pfam" id="PF02129">
    <property type="entry name" value="Peptidase_S15"/>
    <property type="match status" value="1"/>
</dbReference>
<dbReference type="GO" id="GO:0004177">
    <property type="term" value="F:aminopeptidase activity"/>
    <property type="evidence" value="ECO:0007669"/>
    <property type="project" value="UniProtKB-KW"/>
</dbReference>
<proteinExistence type="inferred from homology"/>
<dbReference type="InterPro" id="IPR000383">
    <property type="entry name" value="Xaa-Pro-like_dom"/>
</dbReference>
<dbReference type="GO" id="GO:0008239">
    <property type="term" value="F:dipeptidyl-peptidase activity"/>
    <property type="evidence" value="ECO:0007669"/>
    <property type="project" value="UniProtKB-UniRule"/>
</dbReference>
<comment type="similarity">
    <text evidence="3 9">Belongs to the peptidase S15 family.</text>
</comment>
<evidence type="ECO:0000256" key="1">
    <source>
        <dbReference type="ARBA" id="ARBA00000123"/>
    </source>
</evidence>
<evidence type="ECO:0000259" key="10">
    <source>
        <dbReference type="SMART" id="SM00939"/>
    </source>
</evidence>
<dbReference type="Proteomes" id="UP000051966">
    <property type="component" value="Unassembled WGS sequence"/>
</dbReference>
<dbReference type="EC" id="3.4.14.11" evidence="9"/>
<dbReference type="EMBL" id="AZFY01000122">
    <property type="protein sequence ID" value="KRM03936.1"/>
    <property type="molecule type" value="Genomic_DNA"/>
</dbReference>
<keyword evidence="8 9" id="KW-0720">Serine protease</keyword>
<evidence type="ECO:0000313" key="12">
    <source>
        <dbReference type="EMBL" id="KRM03936.1"/>
    </source>
</evidence>
<dbReference type="InterPro" id="IPR015251">
    <property type="entry name" value="PepX_N_dom"/>
</dbReference>
<comment type="subunit">
    <text evidence="4 9">Homodimer.</text>
</comment>
<dbReference type="SUPFAM" id="SSF53474">
    <property type="entry name" value="alpha/beta-Hydrolases"/>
    <property type="match status" value="1"/>
</dbReference>
<dbReference type="PRINTS" id="PR00923">
    <property type="entry name" value="LACTOPTASE"/>
</dbReference>
<dbReference type="SUPFAM" id="SSF49785">
    <property type="entry name" value="Galactose-binding domain-like"/>
    <property type="match status" value="1"/>
</dbReference>
<comment type="function">
    <text evidence="2 9">Removes N-terminal dipeptides sequentially from polypeptides having unsubstituted N-termini provided that the penultimate residue is proline.</text>
</comment>
<dbReference type="InterPro" id="IPR013736">
    <property type="entry name" value="Xaa-Pro_dipept_C"/>
</dbReference>
<keyword evidence="7 9" id="KW-0378">Hydrolase</keyword>
<protein>
    <recommendedName>
        <fullName evidence="9">Xaa-Pro dipeptidyl-peptidase</fullName>
        <ecNumber evidence="9">3.4.14.11</ecNumber>
    </recommendedName>
    <alternativeName>
        <fullName evidence="9">X-Pro dipeptidyl-peptidase</fullName>
    </alternativeName>
    <alternativeName>
        <fullName evidence="9">X-prolyl-dipeptidyl aminopeptidase</fullName>
        <shortName evidence="9">X-PDAP</shortName>
    </alternativeName>
</protein>
<feature type="active site" description="Charge relay system" evidence="9">
    <location>
        <position position="532"/>
    </location>
</feature>
<comment type="caution">
    <text evidence="12">The sequence shown here is derived from an EMBL/GenBank/DDBJ whole genome shotgun (WGS) entry which is preliminary data.</text>
</comment>
<dbReference type="AlphaFoldDB" id="A0A0R1VEI7"/>
<evidence type="ECO:0000256" key="7">
    <source>
        <dbReference type="ARBA" id="ARBA00022801"/>
    </source>
</evidence>
<dbReference type="GO" id="GO:0008236">
    <property type="term" value="F:serine-type peptidase activity"/>
    <property type="evidence" value="ECO:0007669"/>
    <property type="project" value="UniProtKB-KW"/>
</dbReference>
<comment type="subcellular location">
    <subcellularLocation>
        <location evidence="9">Cytoplasm</location>
    </subcellularLocation>
</comment>
<feature type="domain" description="X-Prolyl dipeptidyl aminopeptidase PepX N-terminal" evidence="11">
    <location>
        <begin position="7"/>
        <end position="164"/>
    </location>
</feature>
<evidence type="ECO:0000256" key="5">
    <source>
        <dbReference type="ARBA" id="ARBA00022438"/>
    </source>
</evidence>
<keyword evidence="6 9" id="KW-0645">Protease</keyword>
<name>A0A0R1VEI7_9LACO</name>
<feature type="active site" description="Charge relay system" evidence="9">
    <location>
        <position position="382"/>
    </location>
</feature>
<dbReference type="PATRIC" id="fig|1423743.5.peg.1006"/>
<evidence type="ECO:0000259" key="11">
    <source>
        <dbReference type="SMART" id="SM00940"/>
    </source>
</evidence>
<gene>
    <name evidence="9" type="primary">pepX</name>
    <name evidence="12" type="ORF">FD41_GL000973</name>
</gene>
<organism evidence="12 13">
    <name type="scientific">Lentilactobacillus farraginis DSM 18382 = JCM 14108</name>
    <dbReference type="NCBI Taxonomy" id="1423743"/>
    <lineage>
        <taxon>Bacteria</taxon>
        <taxon>Bacillati</taxon>
        <taxon>Bacillota</taxon>
        <taxon>Bacilli</taxon>
        <taxon>Lactobacillales</taxon>
        <taxon>Lactobacillaceae</taxon>
        <taxon>Lentilactobacillus</taxon>
    </lineage>
</organism>
<keyword evidence="5 9" id="KW-0031">Aminopeptidase</keyword>
<accession>A0A0R1VEI7</accession>
<evidence type="ECO:0000256" key="6">
    <source>
        <dbReference type="ARBA" id="ARBA00022670"/>
    </source>
</evidence>
<feature type="active site" description="Charge relay system" evidence="9">
    <location>
        <position position="501"/>
    </location>
</feature>
<dbReference type="GO" id="GO:0006508">
    <property type="term" value="P:proteolysis"/>
    <property type="evidence" value="ECO:0007669"/>
    <property type="project" value="UniProtKB-KW"/>
</dbReference>
<evidence type="ECO:0000313" key="13">
    <source>
        <dbReference type="Proteomes" id="UP000051966"/>
    </source>
</evidence>
<sequence>MEGFFLKINQFAYVPTSHEQIIKELADSRFLSARTQKMADPVMLYRGLLLKFFLEKKQSRAVRIQKVADLMATTNLNAYEYTTTQSSVSRVAFYNVALQLLGFQVGLDFELDDPFTALKKFKLPVIDSDDPLTRDQLIDAWYRLLNTRTKFGQTLIDDLAGKGYYAQFYDDQQLPRPLFFNGKAQAVFDTSQLIRDVVYVESSLDTDHDGQRDLLKAEIIRPADTEAGLKVPTVFTASPYDQGTNDENADKMTHNVNHPLSRKQPTQLTYDDIKSADKQPELPAPRKINGNTDVAEETFIKNWTYTLNDYFLARGFAVVYSSGVGTKDSDGVRTTGTSAETLSATAIIEWLHGDRPAFTNRTDQIGIKAWWSNGNVGMTGRSYLGTLSTAAALTGVAGLKTAVVEAGISNYYEYYRENGLVVAPGGFQGEDTDVLGELTFSREQSAADYLKIRDTWQEQLKKLRIGQDRDSGNYNSFWDARNLLKDVNIKCDILLVHGLNDWNVKLSHVWNLRNRLKQEAITQKLILHQGQHEYLNNFRSVDYTDLVNLWLSNKLYDVQNNANETLPDVLVQDNAEPETWHTYQDWGSSSIDHYTLSDPRFTNLNENTSFSDHLDEDLFKSYVKDTAKWQRALFTKSHSKMDNHAIQLVSEPLRKDLVIDGRAKITLSAASSATVGLLSVALVDYGKAKRLTATPQVLAAQKIITGYNWRKDDLREFIPEKKASAYKKFTDAHMNMQNRENAYRVDDLKPGQFYTFEMAFQPTFWRLLAGHQLGILIYATDMDYTIRGNQEITYTVDLDNSTLTLPLLATDAGTN</sequence>
<dbReference type="Gene3D" id="3.40.50.1820">
    <property type="entry name" value="alpha/beta hydrolase"/>
    <property type="match status" value="1"/>
</dbReference>
<dbReference type="NCBIfam" id="NF003781">
    <property type="entry name" value="PRK05371.1-2"/>
    <property type="match status" value="1"/>
</dbReference>
<evidence type="ECO:0000256" key="4">
    <source>
        <dbReference type="ARBA" id="ARBA00011738"/>
    </source>
</evidence>
<evidence type="ECO:0000256" key="2">
    <source>
        <dbReference type="ARBA" id="ARBA00003997"/>
    </source>
</evidence>
<dbReference type="SUPFAM" id="SSF81761">
    <property type="entry name" value="X-Prolyl dipeptidyl aminopeptidase PepX, N-terminal domain"/>
    <property type="match status" value="1"/>
</dbReference>
<dbReference type="SMART" id="SM00939">
    <property type="entry name" value="PepX_C"/>
    <property type="match status" value="1"/>
</dbReference>
<dbReference type="Pfam" id="PF08530">
    <property type="entry name" value="PepX_C"/>
    <property type="match status" value="1"/>
</dbReference>
<dbReference type="HAMAP" id="MF_00698">
    <property type="entry name" value="Aminopeptidase_S15"/>
    <property type="match status" value="1"/>
</dbReference>
<reference evidence="12 13" key="1">
    <citation type="journal article" date="2015" name="Genome Announc.">
        <title>Expanding the biotechnology potential of lactobacilli through comparative genomics of 213 strains and associated genera.</title>
        <authorList>
            <person name="Sun Z."/>
            <person name="Harris H.M."/>
            <person name="McCann A."/>
            <person name="Guo C."/>
            <person name="Argimon S."/>
            <person name="Zhang W."/>
            <person name="Yang X."/>
            <person name="Jeffery I.B."/>
            <person name="Cooney J.C."/>
            <person name="Kagawa T.F."/>
            <person name="Liu W."/>
            <person name="Song Y."/>
            <person name="Salvetti E."/>
            <person name="Wrobel A."/>
            <person name="Rasinkangas P."/>
            <person name="Parkhill J."/>
            <person name="Rea M.C."/>
            <person name="O'Sullivan O."/>
            <person name="Ritari J."/>
            <person name="Douillard F.P."/>
            <person name="Paul Ross R."/>
            <person name="Yang R."/>
            <person name="Briner A.E."/>
            <person name="Felis G.E."/>
            <person name="de Vos W.M."/>
            <person name="Barrangou R."/>
            <person name="Klaenhammer T.R."/>
            <person name="Caufield P.W."/>
            <person name="Cui Y."/>
            <person name="Zhang H."/>
            <person name="O'Toole P.W."/>
        </authorList>
    </citation>
    <scope>NUCLEOTIDE SEQUENCE [LARGE SCALE GENOMIC DNA]</scope>
    <source>
        <strain evidence="12 13">DSM 18382</strain>
    </source>
</reference>
<dbReference type="InterPro" id="IPR036313">
    <property type="entry name" value="PepX_N_dom_sf"/>
</dbReference>
<keyword evidence="13" id="KW-1185">Reference proteome</keyword>
<comment type="catalytic activity">
    <reaction evidence="1 9">
        <text>Hydrolyzes Xaa-Pro-|- bonds to release unblocked, N-terminal dipeptides from substrates including Ala-Pro-|-p-nitroanilide and (sequentially) Tyr-Pro-|-Phe-Pro-|-Gly-Pro-|-Ile.</text>
        <dbReference type="EC" id="3.4.14.11"/>
    </reaction>
</comment>
<dbReference type="InterPro" id="IPR029058">
    <property type="entry name" value="AB_hydrolase_fold"/>
</dbReference>
<dbReference type="InterPro" id="IPR008979">
    <property type="entry name" value="Galactose-bd-like_sf"/>
</dbReference>
<dbReference type="OrthoDB" id="319764at2"/>
<dbReference type="Gene3D" id="1.10.246.70">
    <property type="match status" value="1"/>
</dbReference>
<keyword evidence="9" id="KW-0963">Cytoplasm</keyword>
<dbReference type="GO" id="GO:0005737">
    <property type="term" value="C:cytoplasm"/>
    <property type="evidence" value="ECO:0007669"/>
    <property type="project" value="UniProtKB-SubCell"/>
</dbReference>
<evidence type="ECO:0000256" key="8">
    <source>
        <dbReference type="ARBA" id="ARBA00022825"/>
    </source>
</evidence>
<evidence type="ECO:0000256" key="3">
    <source>
        <dbReference type="ARBA" id="ARBA00010819"/>
    </source>
</evidence>
<feature type="domain" description="Xaa-Pro dipeptidyl-peptidase C-terminal" evidence="10">
    <location>
        <begin position="548"/>
        <end position="804"/>
    </location>
</feature>
<dbReference type="Gene3D" id="2.60.120.260">
    <property type="entry name" value="Galactose-binding domain-like"/>
    <property type="match status" value="1"/>
</dbReference>
<dbReference type="InterPro" id="IPR008252">
    <property type="entry name" value="Pept_S15_Xpro"/>
</dbReference>
<dbReference type="SMART" id="SM00940">
    <property type="entry name" value="PepX_N"/>
    <property type="match status" value="1"/>
</dbReference>